<sequence length="359" mass="37687">MSAATALLAGNDAVPELAAQVVEEALRRAGRAQANSVLLFLSPEFSRHAQPAVRAAARAAQCTQVFGGIAAGLCTETGWALDRPAAAAMVLCDGVSLRAPAAGGDAPLLSCTTTPFPSEWAHSRRCGLLFHGNGGDGAVWQQSRVAAAGSVDACMHGAALRLAVSSGLHRLGMPLPVEQLRGYDLQSLGGQYALDSLLRQLPAAWREHLPLHQVNALIEDPDAPDGLQVAAIISANADRSLTLTVPLAAGQRLCWAIRQPLAAETEMRESLRQSDAAAGAAPDFALFFSCIGRGPYFYGGEDRDLAALTEAHPGLPVLGAYGTGQIAFRGDASRQLHNSVVTAFFNEHPRENEDVQSQS</sequence>
<dbReference type="SMART" id="SM01204">
    <property type="entry name" value="FIST_C"/>
    <property type="match status" value="1"/>
</dbReference>
<dbReference type="RefSeq" id="WP_203385830.1">
    <property type="nucleotide sequence ID" value="NZ_CP064781.1"/>
</dbReference>
<gene>
    <name evidence="2" type="ORF">IWH25_10880</name>
</gene>
<feature type="domain" description="FIST C-domain" evidence="1">
    <location>
        <begin position="193"/>
        <end position="329"/>
    </location>
</feature>
<protein>
    <submittedName>
        <fullName evidence="2">FIST C-terminal domain-containing protein</fullName>
    </submittedName>
</protein>
<dbReference type="AlphaFoldDB" id="A0A974PW60"/>
<evidence type="ECO:0000313" key="2">
    <source>
        <dbReference type="EMBL" id="QRJ62299.1"/>
    </source>
</evidence>
<dbReference type="InterPro" id="IPR019494">
    <property type="entry name" value="FIST_C"/>
</dbReference>
<dbReference type="Pfam" id="PF10442">
    <property type="entry name" value="FIST_C"/>
    <property type="match status" value="1"/>
</dbReference>
<dbReference type="EMBL" id="CP064781">
    <property type="protein sequence ID" value="QRJ62299.1"/>
    <property type="molecule type" value="Genomic_DNA"/>
</dbReference>
<accession>A0A974PW60</accession>
<evidence type="ECO:0000259" key="1">
    <source>
        <dbReference type="SMART" id="SM01204"/>
    </source>
</evidence>
<dbReference type="Proteomes" id="UP000663444">
    <property type="component" value="Chromosome"/>
</dbReference>
<organism evidence="2 3">
    <name type="scientific">Azospira restricta</name>
    <dbReference type="NCBI Taxonomy" id="404405"/>
    <lineage>
        <taxon>Bacteria</taxon>
        <taxon>Pseudomonadati</taxon>
        <taxon>Pseudomonadota</taxon>
        <taxon>Betaproteobacteria</taxon>
        <taxon>Rhodocyclales</taxon>
        <taxon>Rhodocyclaceae</taxon>
        <taxon>Azospira</taxon>
    </lineage>
</organism>
<evidence type="ECO:0000313" key="3">
    <source>
        <dbReference type="Proteomes" id="UP000663444"/>
    </source>
</evidence>
<dbReference type="KEGG" id="ares:IWH25_10880"/>
<proteinExistence type="predicted"/>
<reference evidence="2" key="1">
    <citation type="submission" date="2020-11" db="EMBL/GenBank/DDBJ databases">
        <title>Azospira restricta DSM 18626 genome sequence.</title>
        <authorList>
            <person name="Moe W.M."/>
        </authorList>
    </citation>
    <scope>NUCLEOTIDE SEQUENCE</scope>
    <source>
        <strain evidence="2">DSM 18626</strain>
    </source>
</reference>
<name>A0A974PW60_9RHOO</name>
<keyword evidence="3" id="KW-1185">Reference proteome</keyword>